<protein>
    <submittedName>
        <fullName evidence="1">Uncharacterized protein</fullName>
    </submittedName>
</protein>
<dbReference type="AlphaFoldDB" id="A0A0D7AUW4"/>
<gene>
    <name evidence="1" type="ORF">CYLTODRAFT_459698</name>
</gene>
<evidence type="ECO:0000313" key="2">
    <source>
        <dbReference type="Proteomes" id="UP000054007"/>
    </source>
</evidence>
<proteinExistence type="predicted"/>
<keyword evidence="2" id="KW-1185">Reference proteome</keyword>
<accession>A0A0D7AUW4</accession>
<name>A0A0D7AUW4_9AGAR</name>
<reference evidence="1 2" key="1">
    <citation type="journal article" date="2015" name="Fungal Genet. Biol.">
        <title>Evolution of novel wood decay mechanisms in Agaricales revealed by the genome sequences of Fistulina hepatica and Cylindrobasidium torrendii.</title>
        <authorList>
            <person name="Floudas D."/>
            <person name="Held B.W."/>
            <person name="Riley R."/>
            <person name="Nagy L.G."/>
            <person name="Koehler G."/>
            <person name="Ransdell A.S."/>
            <person name="Younus H."/>
            <person name="Chow J."/>
            <person name="Chiniquy J."/>
            <person name="Lipzen A."/>
            <person name="Tritt A."/>
            <person name="Sun H."/>
            <person name="Haridas S."/>
            <person name="LaButti K."/>
            <person name="Ohm R.A."/>
            <person name="Kues U."/>
            <person name="Blanchette R.A."/>
            <person name="Grigoriev I.V."/>
            <person name="Minto R.E."/>
            <person name="Hibbett D.S."/>
        </authorList>
    </citation>
    <scope>NUCLEOTIDE SEQUENCE [LARGE SCALE GENOMIC DNA]</scope>
    <source>
        <strain evidence="1 2">FP15055 ss-10</strain>
    </source>
</reference>
<sequence>MDALLNSTHLFVSSVLDPGDIATRTLIRSGSTPFQLYDLERSGEPVCVDVLRATTAALLHKSITSPCHLFFHHSDKFFIKKVAKPVLEGKCANIHDIARLFPSASLREVSWLVAALVKAESYHLSISFEKIPAEAATVLHNKGNVNYGPTPSFAAVGDDPLHTFVKDILRSMARELLPSNVKLLSGICAATGDALPPAKMVIMNMRMSRAPPGQLCLTDDQVCYLLKQCRPQQDHATEPAAFTKLPLANFNLTAGMANSPDTSPPVLGNTDVRAPFLRRKRAADYIDLESQSKKRCIDTKRIEKPERVCWSLESGIYCQWLGDAMNTADVTDEAKDPEVDNDDFDYYINDDADFDNIGTAECAYALVLHEALAQFHSRQGNGN</sequence>
<dbReference type="Proteomes" id="UP000054007">
    <property type="component" value="Unassembled WGS sequence"/>
</dbReference>
<organism evidence="1 2">
    <name type="scientific">Cylindrobasidium torrendii FP15055 ss-10</name>
    <dbReference type="NCBI Taxonomy" id="1314674"/>
    <lineage>
        <taxon>Eukaryota</taxon>
        <taxon>Fungi</taxon>
        <taxon>Dikarya</taxon>
        <taxon>Basidiomycota</taxon>
        <taxon>Agaricomycotina</taxon>
        <taxon>Agaricomycetes</taxon>
        <taxon>Agaricomycetidae</taxon>
        <taxon>Agaricales</taxon>
        <taxon>Marasmiineae</taxon>
        <taxon>Physalacriaceae</taxon>
        <taxon>Cylindrobasidium</taxon>
    </lineage>
</organism>
<dbReference type="EMBL" id="KN880900">
    <property type="protein sequence ID" value="KIY61644.1"/>
    <property type="molecule type" value="Genomic_DNA"/>
</dbReference>
<evidence type="ECO:0000313" key="1">
    <source>
        <dbReference type="EMBL" id="KIY61644.1"/>
    </source>
</evidence>